<feature type="transmembrane region" description="Helical" evidence="5">
    <location>
        <begin position="110"/>
        <end position="132"/>
    </location>
</feature>
<dbReference type="EMBL" id="JAEQNE010000006">
    <property type="protein sequence ID" value="MBL0393583.1"/>
    <property type="molecule type" value="Genomic_DNA"/>
</dbReference>
<protein>
    <submittedName>
        <fullName evidence="7">DUF4149 domain-containing protein</fullName>
    </submittedName>
</protein>
<feature type="domain" description="TMEM205-like" evidence="6">
    <location>
        <begin position="10"/>
        <end position="107"/>
    </location>
</feature>
<comment type="subcellular location">
    <subcellularLocation>
        <location evidence="1">Membrane</location>
    </subcellularLocation>
</comment>
<keyword evidence="3 5" id="KW-1133">Transmembrane helix</keyword>
<evidence type="ECO:0000259" key="6">
    <source>
        <dbReference type="Pfam" id="PF13664"/>
    </source>
</evidence>
<dbReference type="Pfam" id="PF13664">
    <property type="entry name" value="DUF4149"/>
    <property type="match status" value="1"/>
</dbReference>
<reference evidence="7 8" key="1">
    <citation type="journal article" date="2017" name="Int. J. Syst. Evol. Microbiol.">
        <title>Ramlibacter monticola sp. nov., isolated from forest soil.</title>
        <authorList>
            <person name="Chaudhary D.K."/>
            <person name="Kim J."/>
        </authorList>
    </citation>
    <scope>NUCLEOTIDE SEQUENCE [LARGE SCALE GENOMIC DNA]</scope>
    <source>
        <strain evidence="7 8">KACC 19175</strain>
    </source>
</reference>
<dbReference type="Proteomes" id="UP000599109">
    <property type="component" value="Unassembled WGS sequence"/>
</dbReference>
<dbReference type="GO" id="GO:0016020">
    <property type="term" value="C:membrane"/>
    <property type="evidence" value="ECO:0007669"/>
    <property type="project" value="UniProtKB-SubCell"/>
</dbReference>
<name>A0A936Z2K8_9BURK</name>
<evidence type="ECO:0000256" key="2">
    <source>
        <dbReference type="ARBA" id="ARBA00022692"/>
    </source>
</evidence>
<evidence type="ECO:0000313" key="8">
    <source>
        <dbReference type="Proteomes" id="UP000599109"/>
    </source>
</evidence>
<evidence type="ECO:0000256" key="5">
    <source>
        <dbReference type="SAM" id="Phobius"/>
    </source>
</evidence>
<keyword evidence="8" id="KW-1185">Reference proteome</keyword>
<keyword evidence="4 5" id="KW-0472">Membrane</keyword>
<comment type="caution">
    <text evidence="7">The sequence shown here is derived from an EMBL/GenBank/DDBJ whole genome shotgun (WGS) entry which is preliminary data.</text>
</comment>
<evidence type="ECO:0000313" key="7">
    <source>
        <dbReference type="EMBL" id="MBL0393583.1"/>
    </source>
</evidence>
<gene>
    <name evidence="7" type="ORF">JJ685_20770</name>
</gene>
<feature type="transmembrane region" description="Helical" evidence="5">
    <location>
        <begin position="50"/>
        <end position="66"/>
    </location>
</feature>
<keyword evidence="2 5" id="KW-0812">Transmembrane</keyword>
<evidence type="ECO:0000256" key="3">
    <source>
        <dbReference type="ARBA" id="ARBA00022989"/>
    </source>
</evidence>
<evidence type="ECO:0000256" key="1">
    <source>
        <dbReference type="ARBA" id="ARBA00004370"/>
    </source>
</evidence>
<dbReference type="RefSeq" id="WP_201676262.1">
    <property type="nucleotide sequence ID" value="NZ_JAEQNE010000006.1"/>
</dbReference>
<dbReference type="AlphaFoldDB" id="A0A936Z2K8"/>
<sequence length="150" mass="15870">MHWKARLTLLAAALWWGSLGAIGFLAVPLLFRNAPSAALAGQLAGRLFEAQSWLSLVCGIVVLMGARDPEGTATMGWARGAVAYVLLGMLCALVQEFAVAPRIVARQNLAVWHSFGSALYVAQWLCALVVLWKVSAPATPAEAAIPRGSS</sequence>
<dbReference type="InterPro" id="IPR025423">
    <property type="entry name" value="TMEM205-like"/>
</dbReference>
<organism evidence="7 8">
    <name type="scientific">Ramlibacter monticola</name>
    <dbReference type="NCBI Taxonomy" id="1926872"/>
    <lineage>
        <taxon>Bacteria</taxon>
        <taxon>Pseudomonadati</taxon>
        <taxon>Pseudomonadota</taxon>
        <taxon>Betaproteobacteria</taxon>
        <taxon>Burkholderiales</taxon>
        <taxon>Comamonadaceae</taxon>
        <taxon>Ramlibacter</taxon>
    </lineage>
</organism>
<accession>A0A936Z2K8</accession>
<evidence type="ECO:0000256" key="4">
    <source>
        <dbReference type="ARBA" id="ARBA00023136"/>
    </source>
</evidence>
<proteinExistence type="predicted"/>
<feature type="transmembrane region" description="Helical" evidence="5">
    <location>
        <begin position="78"/>
        <end position="98"/>
    </location>
</feature>